<sequence length="164" mass="18449">MQIGSLSLQSTEQPHACHVDVPLDEPPALWLMIKRSSPKHKRHVKNALKEMKLTEFLMENHFFLDEINEPRPLAHRADEVEQLWPIHVAAQLGDRELLRTLLRAGADSTQVSSAGRTSLDIAREEDCEGSHQEVIHMLSSNVRCCSSKALLAQDSQDRPTLKTG</sequence>
<dbReference type="EMBL" id="CAMXCT010001041">
    <property type="protein sequence ID" value="CAI3986059.1"/>
    <property type="molecule type" value="Genomic_DNA"/>
</dbReference>
<dbReference type="Gene3D" id="1.25.40.20">
    <property type="entry name" value="Ankyrin repeat-containing domain"/>
    <property type="match status" value="1"/>
</dbReference>
<feature type="repeat" description="ANK" evidence="1">
    <location>
        <begin position="81"/>
        <end position="113"/>
    </location>
</feature>
<keyword evidence="4" id="KW-1185">Reference proteome</keyword>
<dbReference type="AlphaFoldDB" id="A0A9P1FQQ5"/>
<dbReference type="PROSITE" id="PS50088">
    <property type="entry name" value="ANK_REPEAT"/>
    <property type="match status" value="1"/>
</dbReference>
<reference evidence="2" key="1">
    <citation type="submission" date="2022-10" db="EMBL/GenBank/DDBJ databases">
        <authorList>
            <person name="Chen Y."/>
            <person name="Dougan E. K."/>
            <person name="Chan C."/>
            <person name="Rhodes N."/>
            <person name="Thang M."/>
        </authorList>
    </citation>
    <scope>NUCLEOTIDE SEQUENCE</scope>
</reference>
<comment type="caution">
    <text evidence="2">The sequence shown here is derived from an EMBL/GenBank/DDBJ whole genome shotgun (WGS) entry which is preliminary data.</text>
</comment>
<proteinExistence type="predicted"/>
<evidence type="ECO:0000313" key="4">
    <source>
        <dbReference type="Proteomes" id="UP001152797"/>
    </source>
</evidence>
<evidence type="ECO:0000313" key="3">
    <source>
        <dbReference type="EMBL" id="CAL4773371.1"/>
    </source>
</evidence>
<dbReference type="InterPro" id="IPR002110">
    <property type="entry name" value="Ankyrin_rpt"/>
</dbReference>
<reference evidence="3 4" key="2">
    <citation type="submission" date="2024-05" db="EMBL/GenBank/DDBJ databases">
        <authorList>
            <person name="Chen Y."/>
            <person name="Shah S."/>
            <person name="Dougan E. K."/>
            <person name="Thang M."/>
            <person name="Chan C."/>
        </authorList>
    </citation>
    <scope>NUCLEOTIDE SEQUENCE [LARGE SCALE GENOMIC DNA]</scope>
</reference>
<name>A0A9P1FQQ5_9DINO</name>
<dbReference type="EMBL" id="CAMXCT020001041">
    <property type="protein sequence ID" value="CAL1139434.1"/>
    <property type="molecule type" value="Genomic_DNA"/>
</dbReference>
<dbReference type="InterPro" id="IPR036770">
    <property type="entry name" value="Ankyrin_rpt-contain_sf"/>
</dbReference>
<dbReference type="Proteomes" id="UP001152797">
    <property type="component" value="Unassembled WGS sequence"/>
</dbReference>
<dbReference type="PROSITE" id="PS50297">
    <property type="entry name" value="ANK_REP_REGION"/>
    <property type="match status" value="1"/>
</dbReference>
<gene>
    <name evidence="2" type="ORF">C1SCF055_LOCUS13440</name>
</gene>
<evidence type="ECO:0000256" key="1">
    <source>
        <dbReference type="PROSITE-ProRule" id="PRU00023"/>
    </source>
</evidence>
<evidence type="ECO:0000313" key="2">
    <source>
        <dbReference type="EMBL" id="CAI3986059.1"/>
    </source>
</evidence>
<dbReference type="EMBL" id="CAMXCT030001041">
    <property type="protein sequence ID" value="CAL4773371.1"/>
    <property type="molecule type" value="Genomic_DNA"/>
</dbReference>
<dbReference type="OrthoDB" id="10252328at2759"/>
<dbReference type="Pfam" id="PF00023">
    <property type="entry name" value="Ank"/>
    <property type="match status" value="1"/>
</dbReference>
<protein>
    <submittedName>
        <fullName evidence="3">Caskin-2</fullName>
    </submittedName>
</protein>
<accession>A0A9P1FQQ5</accession>
<dbReference type="SUPFAM" id="SSF48403">
    <property type="entry name" value="Ankyrin repeat"/>
    <property type="match status" value="1"/>
</dbReference>
<keyword evidence="1" id="KW-0040">ANK repeat</keyword>
<organism evidence="2">
    <name type="scientific">Cladocopium goreaui</name>
    <dbReference type="NCBI Taxonomy" id="2562237"/>
    <lineage>
        <taxon>Eukaryota</taxon>
        <taxon>Sar</taxon>
        <taxon>Alveolata</taxon>
        <taxon>Dinophyceae</taxon>
        <taxon>Suessiales</taxon>
        <taxon>Symbiodiniaceae</taxon>
        <taxon>Cladocopium</taxon>
    </lineage>
</organism>